<organism evidence="9 10">
    <name type="scientific">Actomonas aquatica</name>
    <dbReference type="NCBI Taxonomy" id="2866162"/>
    <lineage>
        <taxon>Bacteria</taxon>
        <taxon>Pseudomonadati</taxon>
        <taxon>Verrucomicrobiota</taxon>
        <taxon>Opitutia</taxon>
        <taxon>Opitutales</taxon>
        <taxon>Opitutaceae</taxon>
        <taxon>Actomonas</taxon>
    </lineage>
</organism>
<protein>
    <recommendedName>
        <fullName evidence="2">alpha-L-rhamnosidase</fullName>
        <ecNumber evidence="2">3.2.1.40</ecNumber>
    </recommendedName>
</protein>
<dbReference type="PIRSF" id="PIRSF010631">
    <property type="entry name" value="A-rhamnsds"/>
    <property type="match status" value="1"/>
</dbReference>
<evidence type="ECO:0000313" key="10">
    <source>
        <dbReference type="Proteomes" id="UP000738431"/>
    </source>
</evidence>
<evidence type="ECO:0000313" key="9">
    <source>
        <dbReference type="EMBL" id="WRQ86728.1"/>
    </source>
</evidence>
<evidence type="ECO:0000256" key="2">
    <source>
        <dbReference type="ARBA" id="ARBA00012652"/>
    </source>
</evidence>
<accession>A0ABZ1C4S0</accession>
<dbReference type="RefSeq" id="WP_221030566.1">
    <property type="nucleotide sequence ID" value="NZ_CP139781.1"/>
</dbReference>
<evidence type="ECO:0000256" key="3">
    <source>
        <dbReference type="ARBA" id="ARBA00022801"/>
    </source>
</evidence>
<dbReference type="InterPro" id="IPR008928">
    <property type="entry name" value="6-hairpin_glycosidase_sf"/>
</dbReference>
<evidence type="ECO:0000256" key="4">
    <source>
        <dbReference type="SAM" id="SignalP"/>
    </source>
</evidence>
<keyword evidence="4" id="KW-0732">Signal</keyword>
<dbReference type="InterPro" id="IPR016007">
    <property type="entry name" value="Alpha_rhamnosid"/>
</dbReference>
<dbReference type="Proteomes" id="UP000738431">
    <property type="component" value="Chromosome"/>
</dbReference>
<keyword evidence="3 9" id="KW-0378">Hydrolase</keyword>
<comment type="catalytic activity">
    <reaction evidence="1">
        <text>Hydrolysis of terminal non-reducing alpha-L-rhamnose residues in alpha-L-rhamnosides.</text>
        <dbReference type="EC" id="3.2.1.40"/>
    </reaction>
</comment>
<dbReference type="InterPro" id="IPR012341">
    <property type="entry name" value="6hp_glycosidase-like_sf"/>
</dbReference>
<dbReference type="EMBL" id="CP139781">
    <property type="protein sequence ID" value="WRQ86728.1"/>
    <property type="molecule type" value="Genomic_DNA"/>
</dbReference>
<dbReference type="PANTHER" id="PTHR33307:SF6">
    <property type="entry name" value="ALPHA-RHAMNOSIDASE (EUROFUNG)-RELATED"/>
    <property type="match status" value="1"/>
</dbReference>
<dbReference type="Pfam" id="PF25788">
    <property type="entry name" value="Ig_Rha78A_N"/>
    <property type="match status" value="1"/>
</dbReference>
<feature type="domain" description="Alpha-L-rhamnosidase concanavalin-like" evidence="5">
    <location>
        <begin position="331"/>
        <end position="430"/>
    </location>
</feature>
<dbReference type="InterPro" id="IPR013737">
    <property type="entry name" value="Bac_rhamnosid_N"/>
</dbReference>
<dbReference type="Gene3D" id="2.60.120.260">
    <property type="entry name" value="Galactose-binding domain-like"/>
    <property type="match status" value="2"/>
</dbReference>
<feature type="domain" description="Alpha-L-rhamnosidase six-hairpin glycosidase" evidence="7">
    <location>
        <begin position="436"/>
        <end position="789"/>
    </location>
</feature>
<dbReference type="InterPro" id="IPR035396">
    <property type="entry name" value="Bac_rhamnosid6H"/>
</dbReference>
<dbReference type="InterPro" id="IPR008979">
    <property type="entry name" value="Galactose-bd-like_sf"/>
</dbReference>
<dbReference type="PANTHER" id="PTHR33307">
    <property type="entry name" value="ALPHA-RHAMNOSIDASE (EUROFUNG)"/>
    <property type="match status" value="1"/>
</dbReference>
<name>A0ABZ1C4S0_9BACT</name>
<dbReference type="SUPFAM" id="SSF49785">
    <property type="entry name" value="Galactose-binding domain-like"/>
    <property type="match status" value="1"/>
</dbReference>
<dbReference type="Gene3D" id="1.50.10.10">
    <property type="match status" value="1"/>
</dbReference>
<dbReference type="InterPro" id="IPR035398">
    <property type="entry name" value="Bac_rhamnosid_C"/>
</dbReference>
<dbReference type="Pfam" id="PF05592">
    <property type="entry name" value="Bac_rhamnosid"/>
    <property type="match status" value="1"/>
</dbReference>
<evidence type="ECO:0000256" key="1">
    <source>
        <dbReference type="ARBA" id="ARBA00001445"/>
    </source>
</evidence>
<gene>
    <name evidence="9" type="ORF">K1X11_018095</name>
</gene>
<reference evidence="9 10" key="1">
    <citation type="submission" date="2021-08" db="EMBL/GenBank/DDBJ databases">
        <authorList>
            <person name="Zhang D."/>
            <person name="Zhang A."/>
            <person name="Wang L."/>
        </authorList>
    </citation>
    <scope>NUCLEOTIDE SEQUENCE [LARGE SCALE GENOMIC DNA]</scope>
    <source>
        <strain evidence="9 10">WL0086</strain>
    </source>
</reference>
<dbReference type="Pfam" id="PF17390">
    <property type="entry name" value="Bac_rhamnosid_C"/>
    <property type="match status" value="1"/>
</dbReference>
<feature type="signal peptide" evidence="4">
    <location>
        <begin position="1"/>
        <end position="19"/>
    </location>
</feature>
<keyword evidence="10" id="KW-1185">Reference proteome</keyword>
<evidence type="ECO:0000259" key="8">
    <source>
        <dbReference type="Pfam" id="PF17390"/>
    </source>
</evidence>
<dbReference type="InterPro" id="IPR008902">
    <property type="entry name" value="Rhamnosid_concanavalin"/>
</dbReference>
<evidence type="ECO:0000259" key="6">
    <source>
        <dbReference type="Pfam" id="PF08531"/>
    </source>
</evidence>
<evidence type="ECO:0000259" key="5">
    <source>
        <dbReference type="Pfam" id="PF05592"/>
    </source>
</evidence>
<reference evidence="9 10" key="2">
    <citation type="submission" date="2023-12" db="EMBL/GenBank/DDBJ databases">
        <title>Description of an unclassified Opitutus bacterium of Verrucomicrobiota.</title>
        <authorList>
            <person name="Zhang D.-F."/>
        </authorList>
    </citation>
    <scope>NUCLEOTIDE SEQUENCE [LARGE SCALE GENOMIC DNA]</scope>
    <source>
        <strain evidence="9 10">WL0086</strain>
    </source>
</reference>
<dbReference type="InterPro" id="IPR013783">
    <property type="entry name" value="Ig-like_fold"/>
</dbReference>
<dbReference type="EC" id="3.2.1.40" evidence="2"/>
<sequence>MKPHLLLLLFMLAAPLGFAAPAHSLTVGDGFVDPISFPDAQPVFSWKLPTGTSRQTAYRLEITAADRSWDSGWIESAQSVRVPGPPDPFAAGDRATWRVNVRDEQGDELGWSDPARFELGLLTTADWSAAWIRPSQAHDPDAEPVGELRRTFSLDQSVTRARLHVTARGAFALQLNGTRVGDDHFVPGLTPYENRIDTLTYDVTDQLRPGDNTLHAALGTGWFAGRYPFEAEKPGPYGRHPQLLLQLELTLAGGSTRTIVSDKNWEGSFNGPIRSSSIYDGEHFDARQHVSDWAPVDVDPDLSYAVLQPKPFAPVRATETLATQAISEPVPGRFIFDLGQNMVGWARLQMPVQRDQTITVKFGEMLQADGTLYNANYRAAKSTDTYTAATDGTITWEPHFTFHGFRYVELSGLAPDAAPQPDWVTGVVLHSDLTPTGTFTSSHAKLNQLQSNIVWGWRGNSLDIPTDCPQRDERAGWTGDAQVFCPTAMFLTDGHAFWRSWLASMRLEQDADGVIPSIIPSANIKWRARSPGWMDAAAVIPWEVYVRTGDATILAENFAMMEKLVGWYRSQSVDGLLPTIEGFGDWLQPHAAAQITPEDGMGDRRGDTPRPLLGVAYYARSTQLLAQAARVLGRDELAATYAAEAAAIRAAFTRAYFDAEGRLQNVPESQTAYALAIAFDLLPAKLIPAAGEHLARLVRDVADTHLRTGFLGTPVLTFALDRTGHADLAAALLFQESYPSWFYPINQGATTMWERWNSYTHADGFGDVSMNSFNHYAYGAVGQWMYERIAGLAPDPAYPGYKHILVRPLVVPQLDHAEATLETPYGLAASGWRRVGDTVTLTVTVPPNSTATVTLPDGATHVCEPGTRTFTFPAPATP</sequence>
<proteinExistence type="predicted"/>
<feature type="domain" description="Alpha-L-rhamnosidase C-terminal" evidence="8">
    <location>
        <begin position="796"/>
        <end position="862"/>
    </location>
</feature>
<dbReference type="Gene3D" id="2.60.420.10">
    <property type="entry name" value="Maltose phosphorylase, domain 3"/>
    <property type="match status" value="1"/>
</dbReference>
<evidence type="ECO:0000259" key="7">
    <source>
        <dbReference type="Pfam" id="PF17389"/>
    </source>
</evidence>
<dbReference type="Pfam" id="PF08531">
    <property type="entry name" value="Bac_rhamnosid_N"/>
    <property type="match status" value="1"/>
</dbReference>
<dbReference type="SUPFAM" id="SSF48208">
    <property type="entry name" value="Six-hairpin glycosidases"/>
    <property type="match status" value="1"/>
</dbReference>
<feature type="chain" id="PRO_5045820306" description="alpha-L-rhamnosidase" evidence="4">
    <location>
        <begin position="20"/>
        <end position="878"/>
    </location>
</feature>
<feature type="domain" description="Bacterial alpha-L-rhamnosidase N-terminal" evidence="6">
    <location>
        <begin position="157"/>
        <end position="301"/>
    </location>
</feature>
<dbReference type="Pfam" id="PF17389">
    <property type="entry name" value="Bac_rhamnosid6H"/>
    <property type="match status" value="1"/>
</dbReference>
<dbReference type="GO" id="GO:0016787">
    <property type="term" value="F:hydrolase activity"/>
    <property type="evidence" value="ECO:0007669"/>
    <property type="project" value="UniProtKB-KW"/>
</dbReference>
<dbReference type="Gene3D" id="2.60.40.10">
    <property type="entry name" value="Immunoglobulins"/>
    <property type="match status" value="1"/>
</dbReference>